<comment type="caution">
    <text evidence="1">The sequence shown here is derived from an EMBL/GenBank/DDBJ whole genome shotgun (WGS) entry which is preliminary data.</text>
</comment>
<evidence type="ECO:0000313" key="1">
    <source>
        <dbReference type="EMBL" id="GHH87843.1"/>
    </source>
</evidence>
<reference evidence="1" key="1">
    <citation type="journal article" date="2014" name="Int. J. Syst. Evol. Microbiol.">
        <title>Complete genome sequence of Corynebacterium casei LMG S-19264T (=DSM 44701T), isolated from a smear-ripened cheese.</title>
        <authorList>
            <consortium name="US DOE Joint Genome Institute (JGI-PGF)"/>
            <person name="Walter F."/>
            <person name="Albersmeier A."/>
            <person name="Kalinowski J."/>
            <person name="Ruckert C."/>
        </authorList>
    </citation>
    <scope>NUCLEOTIDE SEQUENCE</scope>
    <source>
        <strain evidence="1">CGMCC 4.7403</strain>
    </source>
</reference>
<dbReference type="Pfam" id="PF19698">
    <property type="entry name" value="DUF6197"/>
    <property type="match status" value="1"/>
</dbReference>
<accession>A0A919GPH8</accession>
<name>A0A919GPH8_9ACTN</name>
<dbReference type="RefSeq" id="WP_189783016.1">
    <property type="nucleotide sequence ID" value="NZ_BNAT01000009.1"/>
</dbReference>
<keyword evidence="2" id="KW-1185">Reference proteome</keyword>
<organism evidence="1 2">
    <name type="scientific">Streptomyces capitiformicae</name>
    <dbReference type="NCBI Taxonomy" id="2014920"/>
    <lineage>
        <taxon>Bacteria</taxon>
        <taxon>Bacillati</taxon>
        <taxon>Actinomycetota</taxon>
        <taxon>Actinomycetes</taxon>
        <taxon>Kitasatosporales</taxon>
        <taxon>Streptomycetaceae</taxon>
        <taxon>Streptomyces</taxon>
    </lineage>
</organism>
<dbReference type="Proteomes" id="UP000603227">
    <property type="component" value="Unassembled WGS sequence"/>
</dbReference>
<proteinExistence type="predicted"/>
<dbReference type="EMBL" id="BNAT01000009">
    <property type="protein sequence ID" value="GHH87843.1"/>
    <property type="molecule type" value="Genomic_DNA"/>
</dbReference>
<gene>
    <name evidence="1" type="ORF">GCM10017771_30690</name>
</gene>
<dbReference type="InterPro" id="IPR045677">
    <property type="entry name" value="DUF6197"/>
</dbReference>
<evidence type="ECO:0000313" key="2">
    <source>
        <dbReference type="Proteomes" id="UP000603227"/>
    </source>
</evidence>
<dbReference type="AlphaFoldDB" id="A0A919GPH8"/>
<protein>
    <submittedName>
        <fullName evidence="1">Uncharacterized protein</fullName>
    </submittedName>
</protein>
<reference evidence="1" key="2">
    <citation type="submission" date="2020-09" db="EMBL/GenBank/DDBJ databases">
        <authorList>
            <person name="Sun Q."/>
            <person name="Zhou Y."/>
        </authorList>
    </citation>
    <scope>NUCLEOTIDE SEQUENCE</scope>
    <source>
        <strain evidence="1">CGMCC 4.7403</strain>
    </source>
</reference>
<sequence>MTAKALDRAPAAATKALSFDERLALAALAVDARINTHKVNLDDVIQVPAEITQPPTACPYSTPLAVTLHKARVRLETDGWCAGALRDEQGANCLIGAIRAEAPTGGVADDACRVLLDAIQRDFPGAETIPSWNDSRNGPRQPLLYLDRAAALAHARML</sequence>